<keyword evidence="4" id="KW-1185">Reference proteome</keyword>
<dbReference type="Proteomes" id="UP001236663">
    <property type="component" value="Unassembled WGS sequence"/>
</dbReference>
<reference evidence="4" key="1">
    <citation type="journal article" date="2019" name="Int. J. Syst. Evol. Microbiol.">
        <title>The Global Catalogue of Microorganisms (GCM) 10K type strain sequencing project: providing services to taxonomists for standard genome sequencing and annotation.</title>
        <authorList>
            <consortium name="The Broad Institute Genomics Platform"/>
            <consortium name="The Broad Institute Genome Sequencing Center for Infectious Disease"/>
            <person name="Wu L."/>
            <person name="Ma J."/>
        </authorList>
    </citation>
    <scope>NUCLEOTIDE SEQUENCE [LARGE SCALE GENOMIC DNA]</scope>
    <source>
        <strain evidence="4">CECT 7706</strain>
    </source>
</reference>
<evidence type="ECO:0000313" key="3">
    <source>
        <dbReference type="EMBL" id="MDN3687926.1"/>
    </source>
</evidence>
<dbReference type="EMBL" id="JAUFQS010000007">
    <property type="protein sequence ID" value="MDN3687926.1"/>
    <property type="molecule type" value="Genomic_DNA"/>
</dbReference>
<name>A0ABT8C5C5_9BACT</name>
<proteinExistence type="predicted"/>
<feature type="transmembrane region" description="Helical" evidence="2">
    <location>
        <begin position="7"/>
        <end position="28"/>
    </location>
</feature>
<dbReference type="InterPro" id="IPR010321">
    <property type="entry name" value="DUF922"/>
</dbReference>
<comment type="caution">
    <text evidence="3">The sequence shown here is derived from an EMBL/GenBank/DDBJ whole genome shotgun (WGS) entry which is preliminary data.</text>
</comment>
<organism evidence="3 4">
    <name type="scientific">Cyclobacterium jeungdonense</name>
    <dbReference type="NCBI Taxonomy" id="708087"/>
    <lineage>
        <taxon>Bacteria</taxon>
        <taxon>Pseudomonadati</taxon>
        <taxon>Bacteroidota</taxon>
        <taxon>Cytophagia</taxon>
        <taxon>Cytophagales</taxon>
        <taxon>Cyclobacteriaceae</taxon>
        <taxon>Cyclobacterium</taxon>
    </lineage>
</organism>
<protein>
    <submittedName>
        <fullName evidence="3">DUF922 domain-containing protein</fullName>
    </submittedName>
</protein>
<evidence type="ECO:0000256" key="1">
    <source>
        <dbReference type="SAM" id="Coils"/>
    </source>
</evidence>
<dbReference type="RefSeq" id="WP_240459239.1">
    <property type="nucleotide sequence ID" value="NZ_JAUFQS010000007.1"/>
</dbReference>
<sequence>MRKWQQYGFKGMVIGFFTLIVLQSFVVFPRSAQQGPPIIDPISLNVTSQLFVPEEYYIKGLIDDRTDRSPVAFLVPHVRSGSQLETVDLAGGAMNAVKAYLFGVLPRNEQLRPIVVRIKDLKIVESLHDAGNGVVAGEVFLDFSFELDRDGELVHLLDFQGGASYKRGVRQFYLIAPVLKRSINNSLKYFNDWIENESDKDIKLLRDVTIRIRDYQQDMKDDTVFYDPFRPLTWDDFTGRPRFNNYAASIFASIGYEGNSWIEEGKVIVDLTFKTYMLKSSSWVRRENNSYGLNHEQRHFDIAKIVVERLKERVRQLNLQPHNFDRKVSFHYLEAYREMNQLQEQYDRETAHGLNGGAQERWNRKIDEELARFGVK</sequence>
<evidence type="ECO:0000313" key="4">
    <source>
        <dbReference type="Proteomes" id="UP001236663"/>
    </source>
</evidence>
<keyword evidence="2" id="KW-0812">Transmembrane</keyword>
<gene>
    <name evidence="3" type="ORF">QWZ15_08800</name>
</gene>
<accession>A0ABT8C5C5</accession>
<evidence type="ECO:0000256" key="2">
    <source>
        <dbReference type="SAM" id="Phobius"/>
    </source>
</evidence>
<keyword evidence="1" id="KW-0175">Coiled coil</keyword>
<feature type="coiled-coil region" evidence="1">
    <location>
        <begin position="300"/>
        <end position="352"/>
    </location>
</feature>
<keyword evidence="2" id="KW-1133">Transmembrane helix</keyword>
<dbReference type="Pfam" id="PF06037">
    <property type="entry name" value="DUF922"/>
    <property type="match status" value="1"/>
</dbReference>
<keyword evidence="2" id="KW-0472">Membrane</keyword>